<dbReference type="EMBL" id="LAZR01003501">
    <property type="protein sequence ID" value="KKN17662.1"/>
    <property type="molecule type" value="Genomic_DNA"/>
</dbReference>
<proteinExistence type="predicted"/>
<evidence type="ECO:0000313" key="1">
    <source>
        <dbReference type="EMBL" id="KKN17662.1"/>
    </source>
</evidence>
<reference evidence="1" key="1">
    <citation type="journal article" date="2015" name="Nature">
        <title>Complex archaea that bridge the gap between prokaryotes and eukaryotes.</title>
        <authorList>
            <person name="Spang A."/>
            <person name="Saw J.H."/>
            <person name="Jorgensen S.L."/>
            <person name="Zaremba-Niedzwiedzka K."/>
            <person name="Martijn J."/>
            <person name="Lind A.E."/>
            <person name="van Eijk R."/>
            <person name="Schleper C."/>
            <person name="Guy L."/>
            <person name="Ettema T.J."/>
        </authorList>
    </citation>
    <scope>NUCLEOTIDE SEQUENCE</scope>
</reference>
<organism evidence="1">
    <name type="scientific">marine sediment metagenome</name>
    <dbReference type="NCBI Taxonomy" id="412755"/>
    <lineage>
        <taxon>unclassified sequences</taxon>
        <taxon>metagenomes</taxon>
        <taxon>ecological metagenomes</taxon>
    </lineage>
</organism>
<protein>
    <submittedName>
        <fullName evidence="1">Uncharacterized protein</fullName>
    </submittedName>
</protein>
<dbReference type="AlphaFoldDB" id="A0A0F9NZT9"/>
<name>A0A0F9NZT9_9ZZZZ</name>
<comment type="caution">
    <text evidence="1">The sequence shown here is derived from an EMBL/GenBank/DDBJ whole genome shotgun (WGS) entry which is preliminary data.</text>
</comment>
<gene>
    <name evidence="1" type="ORF">LCGC14_0963750</name>
</gene>
<accession>A0A0F9NZT9</accession>
<sequence length="60" mass="6944">MVYSESPLRRVFSYGIIMAYIPPSHVTGNRGIKIGGKVKEWGNVKKFFHRIKRGMEEAFE</sequence>